<organism evidence="6 7">
    <name type="scientific">Candidatus Schekmanbacteria bacterium RBG_16_38_11</name>
    <dbReference type="NCBI Taxonomy" id="1817880"/>
    <lineage>
        <taxon>Bacteria</taxon>
        <taxon>Candidatus Schekmaniibacteriota</taxon>
    </lineage>
</organism>
<keyword evidence="3" id="KW-0408">Iron</keyword>
<dbReference type="InterPro" id="IPR023170">
    <property type="entry name" value="HhH_base_excis_C"/>
</dbReference>
<dbReference type="PIRSF" id="PIRSF001435">
    <property type="entry name" value="Nth"/>
    <property type="match status" value="1"/>
</dbReference>
<dbReference type="SUPFAM" id="SSF48150">
    <property type="entry name" value="DNA-glycosylase"/>
    <property type="match status" value="1"/>
</dbReference>
<dbReference type="Gene3D" id="1.10.1670.10">
    <property type="entry name" value="Helix-hairpin-Helix base-excision DNA repair enzymes (C-terminal)"/>
    <property type="match status" value="1"/>
</dbReference>
<comment type="caution">
    <text evidence="6">The sequence shown here is derived from an EMBL/GenBank/DDBJ whole genome shotgun (WGS) entry which is preliminary data.</text>
</comment>
<sequence length="221" mass="25678">MDPKIKTRDKLLEIFNVLLKEFGPRHWWPAKTRFEVIVGAILTQNTAWKNVEKAISNLRSEGILSFKGIRDTDEKELAALIRPSGYFNQKTKKLKSFIKFATDVYGGSLSKMIKEDHWLLREKLLGVYGIGKETADSILLYAFDKPVFVVDIYTYRILSRHKLIPGESSYDYIQDFFMKNLPSDIYLYKEYHALLVYLGNKFCRAKPVCEPCPLRHINSKS</sequence>
<proteinExistence type="predicted"/>
<evidence type="ECO:0000259" key="5">
    <source>
        <dbReference type="SMART" id="SM00478"/>
    </source>
</evidence>
<reference evidence="6 7" key="1">
    <citation type="journal article" date="2016" name="Nat. Commun.">
        <title>Thousands of microbial genomes shed light on interconnected biogeochemical processes in an aquifer system.</title>
        <authorList>
            <person name="Anantharaman K."/>
            <person name="Brown C.T."/>
            <person name="Hug L.A."/>
            <person name="Sharon I."/>
            <person name="Castelle C.J."/>
            <person name="Probst A.J."/>
            <person name="Thomas B.C."/>
            <person name="Singh A."/>
            <person name="Wilkins M.J."/>
            <person name="Karaoz U."/>
            <person name="Brodie E.L."/>
            <person name="Williams K.H."/>
            <person name="Hubbard S.S."/>
            <person name="Banfield J.F."/>
        </authorList>
    </citation>
    <scope>NUCLEOTIDE SEQUENCE [LARGE SCALE GENOMIC DNA]</scope>
</reference>
<dbReference type="GO" id="GO:0006284">
    <property type="term" value="P:base-excision repair"/>
    <property type="evidence" value="ECO:0007669"/>
    <property type="project" value="InterPro"/>
</dbReference>
<keyword evidence="6" id="KW-0378">Hydrolase</keyword>
<keyword evidence="6" id="KW-0255">Endonuclease</keyword>
<dbReference type="InterPro" id="IPR011257">
    <property type="entry name" value="DNA_glycosylase"/>
</dbReference>
<evidence type="ECO:0000256" key="1">
    <source>
        <dbReference type="ARBA" id="ARBA00022485"/>
    </source>
</evidence>
<gene>
    <name evidence="6" type="ORF">A2149_07800</name>
</gene>
<dbReference type="InterPro" id="IPR003265">
    <property type="entry name" value="HhH-GPD_domain"/>
</dbReference>
<dbReference type="GO" id="GO:0051539">
    <property type="term" value="F:4 iron, 4 sulfur cluster binding"/>
    <property type="evidence" value="ECO:0007669"/>
    <property type="project" value="UniProtKB-KW"/>
</dbReference>
<feature type="domain" description="HhH-GPD" evidence="5">
    <location>
        <begin position="42"/>
        <end position="201"/>
    </location>
</feature>
<dbReference type="GO" id="GO:0004519">
    <property type="term" value="F:endonuclease activity"/>
    <property type="evidence" value="ECO:0007669"/>
    <property type="project" value="UniProtKB-KW"/>
</dbReference>
<dbReference type="Pfam" id="PF00730">
    <property type="entry name" value="HhH-GPD"/>
    <property type="match status" value="1"/>
</dbReference>
<keyword evidence="1" id="KW-0004">4Fe-4S</keyword>
<evidence type="ECO:0000256" key="3">
    <source>
        <dbReference type="ARBA" id="ARBA00023004"/>
    </source>
</evidence>
<evidence type="ECO:0000313" key="7">
    <source>
        <dbReference type="Proteomes" id="UP000178435"/>
    </source>
</evidence>
<dbReference type="PANTHER" id="PTHR10359:SF19">
    <property type="entry name" value="DNA REPAIR GLYCOSYLASE MJ1434-RELATED"/>
    <property type="match status" value="1"/>
</dbReference>
<keyword evidence="4" id="KW-0411">Iron-sulfur</keyword>
<dbReference type="GO" id="GO:0046872">
    <property type="term" value="F:metal ion binding"/>
    <property type="evidence" value="ECO:0007669"/>
    <property type="project" value="UniProtKB-KW"/>
</dbReference>
<name>A0A1F7RXY0_9BACT</name>
<keyword evidence="2" id="KW-0479">Metal-binding</keyword>
<evidence type="ECO:0000256" key="4">
    <source>
        <dbReference type="ARBA" id="ARBA00023014"/>
    </source>
</evidence>
<dbReference type="Gene3D" id="1.10.340.30">
    <property type="entry name" value="Hypothetical protein, domain 2"/>
    <property type="match status" value="1"/>
</dbReference>
<keyword evidence="6" id="KW-0540">Nuclease</keyword>
<protein>
    <submittedName>
        <fullName evidence="6">Endonuclease</fullName>
    </submittedName>
</protein>
<evidence type="ECO:0000313" key="6">
    <source>
        <dbReference type="EMBL" id="OGL46409.1"/>
    </source>
</evidence>
<accession>A0A1F7RXY0</accession>
<dbReference type="PANTHER" id="PTHR10359">
    <property type="entry name" value="A/G-SPECIFIC ADENINE GLYCOSYLASE/ENDONUCLEASE III"/>
    <property type="match status" value="1"/>
</dbReference>
<dbReference type="EMBL" id="MGDF01000049">
    <property type="protein sequence ID" value="OGL46409.1"/>
    <property type="molecule type" value="Genomic_DNA"/>
</dbReference>
<dbReference type="SMART" id="SM00478">
    <property type="entry name" value="ENDO3c"/>
    <property type="match status" value="1"/>
</dbReference>
<dbReference type="AlphaFoldDB" id="A0A1F7RXY0"/>
<evidence type="ECO:0000256" key="2">
    <source>
        <dbReference type="ARBA" id="ARBA00022723"/>
    </source>
</evidence>
<dbReference type="Proteomes" id="UP000178435">
    <property type="component" value="Unassembled WGS sequence"/>
</dbReference>
<dbReference type="CDD" id="cd00056">
    <property type="entry name" value="ENDO3c"/>
    <property type="match status" value="1"/>
</dbReference>